<evidence type="ECO:0000313" key="3">
    <source>
        <dbReference type="EMBL" id="TFY98196.1"/>
    </source>
</evidence>
<dbReference type="AlphaFoldDB" id="A0A4Z0BFT6"/>
<keyword evidence="4" id="KW-1185">Reference proteome</keyword>
<feature type="compositionally biased region" description="Low complexity" evidence="1">
    <location>
        <begin position="63"/>
        <end position="106"/>
    </location>
</feature>
<dbReference type="EMBL" id="SMLK01000006">
    <property type="protein sequence ID" value="TFY98196.1"/>
    <property type="molecule type" value="Genomic_DNA"/>
</dbReference>
<dbReference type="Proteomes" id="UP000297839">
    <property type="component" value="Unassembled WGS sequence"/>
</dbReference>
<comment type="caution">
    <text evidence="3">The sequence shown here is derived from an EMBL/GenBank/DDBJ whole genome shotgun (WGS) entry which is preliminary data.</text>
</comment>
<feature type="compositionally biased region" description="Basic and acidic residues" evidence="1">
    <location>
        <begin position="50"/>
        <end position="60"/>
    </location>
</feature>
<feature type="region of interest" description="Disordered" evidence="1">
    <location>
        <begin position="173"/>
        <end position="201"/>
    </location>
</feature>
<keyword evidence="2" id="KW-0732">Signal</keyword>
<dbReference type="OrthoDB" id="8914088at2"/>
<feature type="signal peptide" evidence="2">
    <location>
        <begin position="1"/>
        <end position="22"/>
    </location>
</feature>
<protein>
    <recommendedName>
        <fullName evidence="5">Histone</fullName>
    </recommendedName>
</protein>
<evidence type="ECO:0000256" key="1">
    <source>
        <dbReference type="SAM" id="MobiDB-lite"/>
    </source>
</evidence>
<organism evidence="3 4">
    <name type="scientific">Ramlibacter humi</name>
    <dbReference type="NCBI Taxonomy" id="2530451"/>
    <lineage>
        <taxon>Bacteria</taxon>
        <taxon>Pseudomonadati</taxon>
        <taxon>Pseudomonadota</taxon>
        <taxon>Betaproteobacteria</taxon>
        <taxon>Burkholderiales</taxon>
        <taxon>Comamonadaceae</taxon>
        <taxon>Ramlibacter</taxon>
    </lineage>
</organism>
<evidence type="ECO:0000256" key="2">
    <source>
        <dbReference type="SAM" id="SignalP"/>
    </source>
</evidence>
<reference evidence="3 4" key="1">
    <citation type="submission" date="2019-03" db="EMBL/GenBank/DDBJ databases">
        <title>Ramlibacter sp. 18x22-1, whole genome shotgun sequence.</title>
        <authorList>
            <person name="Zhang X."/>
            <person name="Feng G."/>
            <person name="Zhu H."/>
        </authorList>
    </citation>
    <scope>NUCLEOTIDE SEQUENCE [LARGE SCALE GENOMIC DNA]</scope>
    <source>
        <strain evidence="3 4">18x22-1</strain>
    </source>
</reference>
<feature type="chain" id="PRO_5021306788" description="Histone" evidence="2">
    <location>
        <begin position="23"/>
        <end position="201"/>
    </location>
</feature>
<evidence type="ECO:0008006" key="5">
    <source>
        <dbReference type="Google" id="ProtNLM"/>
    </source>
</evidence>
<sequence length="201" mass="20630">MGASKAWIAAAIGGALVLGVAAAETKPPQPRAQGAGTAKSKPAGGTVQHADLKRAKEAKPARKPVTAKASAKKATIAARAPAKKTTVTAHAPAKKAAATAHAPAKKGVVTAKSKPAAKKPVLTAKTPLRKTTITARREPEKRYLPPPVSMNWTPPPLGPERFYPNGIPELHPAFMHPLPGDAPVQTTTAAGPSSGESELRN</sequence>
<proteinExistence type="predicted"/>
<name>A0A4Z0BFT6_9BURK</name>
<feature type="compositionally biased region" description="Pro residues" evidence="1">
    <location>
        <begin position="144"/>
        <end position="153"/>
    </location>
</feature>
<feature type="region of interest" description="Disordered" evidence="1">
    <location>
        <begin position="26"/>
        <end position="153"/>
    </location>
</feature>
<gene>
    <name evidence="3" type="ORF">EZ216_16470</name>
</gene>
<evidence type="ECO:0000313" key="4">
    <source>
        <dbReference type="Proteomes" id="UP000297839"/>
    </source>
</evidence>
<dbReference type="RefSeq" id="WP_135250885.1">
    <property type="nucleotide sequence ID" value="NZ_SMLK01000006.1"/>
</dbReference>
<feature type="compositionally biased region" description="Polar residues" evidence="1">
    <location>
        <begin position="184"/>
        <end position="201"/>
    </location>
</feature>
<accession>A0A4Z0BFT6</accession>